<evidence type="ECO:0000256" key="4">
    <source>
        <dbReference type="ARBA" id="ARBA00023163"/>
    </source>
</evidence>
<evidence type="ECO:0000256" key="1">
    <source>
        <dbReference type="ARBA" id="ARBA00011764"/>
    </source>
</evidence>
<dbReference type="EMBL" id="JASPKZ010006447">
    <property type="protein sequence ID" value="KAJ9587357.1"/>
    <property type="molecule type" value="Genomic_DNA"/>
</dbReference>
<evidence type="ECO:0000313" key="8">
    <source>
        <dbReference type="Proteomes" id="UP001233999"/>
    </source>
</evidence>
<evidence type="ECO:0000313" key="7">
    <source>
        <dbReference type="EMBL" id="KAJ9587357.1"/>
    </source>
</evidence>
<proteinExistence type="predicted"/>
<dbReference type="CDD" id="cd00167">
    <property type="entry name" value="SANT"/>
    <property type="match status" value="1"/>
</dbReference>
<evidence type="ECO:0000256" key="3">
    <source>
        <dbReference type="ARBA" id="ARBA00023015"/>
    </source>
</evidence>
<dbReference type="Pfam" id="PF13873">
    <property type="entry name" value="Myb_DNA-bind_5"/>
    <property type="match status" value="1"/>
</dbReference>
<comment type="caution">
    <text evidence="7">The sequence shown here is derived from an EMBL/GenBank/DDBJ whole genome shotgun (WGS) entry which is preliminary data.</text>
</comment>
<name>A0AAD7ZWB2_DIPPU</name>
<keyword evidence="4" id="KW-0804">Transcription</keyword>
<evidence type="ECO:0000259" key="6">
    <source>
        <dbReference type="SMART" id="SM00717"/>
    </source>
</evidence>
<reference evidence="7" key="2">
    <citation type="submission" date="2023-05" db="EMBL/GenBank/DDBJ databases">
        <authorList>
            <person name="Fouks B."/>
        </authorList>
    </citation>
    <scope>NUCLEOTIDE SEQUENCE</scope>
    <source>
        <strain evidence="7">Stay&amp;Tobe</strain>
        <tissue evidence="7">Testes</tissue>
    </source>
</reference>
<dbReference type="InterPro" id="IPR001005">
    <property type="entry name" value="SANT/Myb"/>
</dbReference>
<keyword evidence="8" id="KW-1185">Reference proteome</keyword>
<dbReference type="SMART" id="SM00717">
    <property type="entry name" value="SANT"/>
    <property type="match status" value="1"/>
</dbReference>
<dbReference type="PANTHER" id="PTHR21411:SF0">
    <property type="entry name" value="REGULATORY PROTEIN ZESTE"/>
    <property type="match status" value="1"/>
</dbReference>
<dbReference type="Proteomes" id="UP001233999">
    <property type="component" value="Unassembled WGS sequence"/>
</dbReference>
<protein>
    <recommendedName>
        <fullName evidence="2">Regulatory protein zeste</fullName>
    </recommendedName>
</protein>
<accession>A0AAD7ZWB2</accession>
<dbReference type="InterPro" id="IPR028002">
    <property type="entry name" value="Myb_DNA-bind_5"/>
</dbReference>
<organism evidence="7 8">
    <name type="scientific">Diploptera punctata</name>
    <name type="common">Pacific beetle cockroach</name>
    <dbReference type="NCBI Taxonomy" id="6984"/>
    <lineage>
        <taxon>Eukaryota</taxon>
        <taxon>Metazoa</taxon>
        <taxon>Ecdysozoa</taxon>
        <taxon>Arthropoda</taxon>
        <taxon>Hexapoda</taxon>
        <taxon>Insecta</taxon>
        <taxon>Pterygota</taxon>
        <taxon>Neoptera</taxon>
        <taxon>Polyneoptera</taxon>
        <taxon>Dictyoptera</taxon>
        <taxon>Blattodea</taxon>
        <taxon>Blaberoidea</taxon>
        <taxon>Blaberidae</taxon>
        <taxon>Diplopterinae</taxon>
        <taxon>Diploptera</taxon>
    </lineage>
</organism>
<comment type="subunit">
    <text evidence="1">Self-associates forming complexes of several hundred monomers.</text>
</comment>
<comment type="function">
    <text evidence="5">Involved in transvection phenomena (= synapsis-dependent gene expression), where the synaptic pairing of chromosomes carrying genes with which zeste interacts influences the expression of these genes. Zeste binds to DNA and stimulates transcription from a nearby promoter.</text>
</comment>
<reference evidence="7" key="1">
    <citation type="journal article" date="2023" name="IScience">
        <title>Live-bearing cockroach genome reveals convergent evolutionary mechanisms linked to viviparity in insects and beyond.</title>
        <authorList>
            <person name="Fouks B."/>
            <person name="Harrison M.C."/>
            <person name="Mikhailova A.A."/>
            <person name="Marchal E."/>
            <person name="English S."/>
            <person name="Carruthers M."/>
            <person name="Jennings E.C."/>
            <person name="Chiamaka E.L."/>
            <person name="Frigard R.A."/>
            <person name="Pippel M."/>
            <person name="Attardo G.M."/>
            <person name="Benoit J.B."/>
            <person name="Bornberg-Bauer E."/>
            <person name="Tobe S.S."/>
        </authorList>
    </citation>
    <scope>NUCLEOTIDE SEQUENCE</scope>
    <source>
        <strain evidence="7">Stay&amp;Tobe</strain>
    </source>
</reference>
<sequence length="143" mass="16280">MNPSYKKAPALSVHEKELLLNLVEKYKDVVENKKTDAVNFQRKQLGWKSISIEFNSMPNTISRTGEQLKKCWNNLKHRSRQEQCLHSRYIRGTGGGGPICPPDPLLEKVNNVIPHCNFRVEYLRDSDKLVSTCTVNSGKLIGL</sequence>
<evidence type="ECO:0000256" key="5">
    <source>
        <dbReference type="ARBA" id="ARBA00025466"/>
    </source>
</evidence>
<evidence type="ECO:0000256" key="2">
    <source>
        <dbReference type="ARBA" id="ARBA00016807"/>
    </source>
</evidence>
<feature type="domain" description="Myb-like" evidence="6">
    <location>
        <begin position="7"/>
        <end position="78"/>
    </location>
</feature>
<keyword evidence="3" id="KW-0805">Transcription regulation</keyword>
<dbReference type="PANTHER" id="PTHR21411">
    <property type="entry name" value="APONTIC"/>
    <property type="match status" value="1"/>
</dbReference>
<dbReference type="AlphaFoldDB" id="A0AAD7ZWB2"/>
<dbReference type="Gene3D" id="1.10.10.60">
    <property type="entry name" value="Homeodomain-like"/>
    <property type="match status" value="1"/>
</dbReference>
<gene>
    <name evidence="7" type="ORF">L9F63_019118</name>
</gene>